<evidence type="ECO:0000313" key="2">
    <source>
        <dbReference type="Proteomes" id="UP000252770"/>
    </source>
</evidence>
<proteinExistence type="predicted"/>
<reference evidence="1 2" key="1">
    <citation type="submission" date="2018-07" db="EMBL/GenBank/DDBJ databases">
        <title>Desertimonas flava gen. nov. sp. nov.</title>
        <authorList>
            <person name="Liu S."/>
        </authorList>
    </citation>
    <scope>NUCLEOTIDE SEQUENCE [LARGE SCALE GENOMIC DNA]</scope>
    <source>
        <strain evidence="1 2">16Sb5-5</strain>
    </source>
</reference>
<dbReference type="Proteomes" id="UP000252770">
    <property type="component" value="Unassembled WGS sequence"/>
</dbReference>
<organism evidence="1 2">
    <name type="scientific">Desertihabitans brevis</name>
    <dbReference type="NCBI Taxonomy" id="2268447"/>
    <lineage>
        <taxon>Bacteria</taxon>
        <taxon>Bacillati</taxon>
        <taxon>Actinomycetota</taxon>
        <taxon>Actinomycetes</taxon>
        <taxon>Propionibacteriales</taxon>
        <taxon>Propionibacteriaceae</taxon>
        <taxon>Desertihabitans</taxon>
    </lineage>
</organism>
<dbReference type="AlphaFoldDB" id="A0A367YSQ4"/>
<dbReference type="RefSeq" id="WP_114127211.1">
    <property type="nucleotide sequence ID" value="NZ_QOUI01000008.1"/>
</dbReference>
<evidence type="ECO:0000313" key="1">
    <source>
        <dbReference type="EMBL" id="RCK68925.1"/>
    </source>
</evidence>
<protein>
    <submittedName>
        <fullName evidence="1">Uncharacterized protein</fullName>
    </submittedName>
</protein>
<accession>A0A367YSQ4</accession>
<comment type="caution">
    <text evidence="1">The sequence shown here is derived from an EMBL/GenBank/DDBJ whole genome shotgun (WGS) entry which is preliminary data.</text>
</comment>
<sequence length="79" mass="8216">MAIDDPAIDLALLHGELGSDVVAEIAGAMGTADPGLVDAARAISSLWPRLELLPGGESWGDPSTARERLAVLTRWLPGL</sequence>
<keyword evidence="2" id="KW-1185">Reference proteome</keyword>
<name>A0A367YSQ4_9ACTN</name>
<gene>
    <name evidence="1" type="ORF">DT076_13480</name>
</gene>
<dbReference type="EMBL" id="QOUI01000008">
    <property type="protein sequence ID" value="RCK68925.1"/>
    <property type="molecule type" value="Genomic_DNA"/>
</dbReference>